<dbReference type="InterPro" id="IPR058031">
    <property type="entry name" value="AAA_lid_NorR"/>
</dbReference>
<evidence type="ECO:0000256" key="2">
    <source>
        <dbReference type="ARBA" id="ARBA00022490"/>
    </source>
</evidence>
<dbReference type="InterPro" id="IPR011006">
    <property type="entry name" value="CheY-like_superfamily"/>
</dbReference>
<dbReference type="CDD" id="cd00009">
    <property type="entry name" value="AAA"/>
    <property type="match status" value="1"/>
</dbReference>
<keyword evidence="10" id="KW-0804">Transcription</keyword>
<evidence type="ECO:0000313" key="14">
    <source>
        <dbReference type="EMBL" id="CDM65663.1"/>
    </source>
</evidence>
<dbReference type="SMART" id="SM00448">
    <property type="entry name" value="REC"/>
    <property type="match status" value="1"/>
</dbReference>
<dbReference type="GO" id="GO:0043565">
    <property type="term" value="F:sequence-specific DNA binding"/>
    <property type="evidence" value="ECO:0007669"/>
    <property type="project" value="InterPro"/>
</dbReference>
<dbReference type="AlphaFoldDB" id="A0A0B6WWJ9"/>
<dbReference type="GO" id="GO:0005737">
    <property type="term" value="C:cytoplasm"/>
    <property type="evidence" value="ECO:0007669"/>
    <property type="project" value="UniProtKB-SubCell"/>
</dbReference>
<dbReference type="InterPro" id="IPR002078">
    <property type="entry name" value="Sigma_54_int"/>
</dbReference>
<dbReference type="InterPro" id="IPR001789">
    <property type="entry name" value="Sig_transdc_resp-reg_receiver"/>
</dbReference>
<evidence type="ECO:0000256" key="10">
    <source>
        <dbReference type="ARBA" id="ARBA00023163"/>
    </source>
</evidence>
<evidence type="ECO:0000256" key="4">
    <source>
        <dbReference type="ARBA" id="ARBA00022741"/>
    </source>
</evidence>
<dbReference type="PANTHER" id="PTHR32071:SF17">
    <property type="entry name" value="TRANSCRIPTIONAL REGULATOR (NTRC FAMILY)"/>
    <property type="match status" value="1"/>
</dbReference>
<dbReference type="PROSITE" id="PS50045">
    <property type="entry name" value="SIGMA54_INTERACT_4"/>
    <property type="match status" value="1"/>
</dbReference>
<dbReference type="RefSeq" id="WP_041976139.1">
    <property type="nucleotide sequence ID" value="NZ_CBXV010000006.1"/>
</dbReference>
<reference evidence="14 15" key="1">
    <citation type="submission" date="2013-12" db="EMBL/GenBank/DDBJ databases">
        <authorList>
            <person name="Stott M."/>
        </authorList>
    </citation>
    <scope>NUCLEOTIDE SEQUENCE [LARGE SCALE GENOMIC DNA]</scope>
    <source>
        <strain evidence="14 15">K22</strain>
    </source>
</reference>
<evidence type="ECO:0000256" key="5">
    <source>
        <dbReference type="ARBA" id="ARBA00022840"/>
    </source>
</evidence>
<dbReference type="Pfam" id="PF02954">
    <property type="entry name" value="HTH_8"/>
    <property type="match status" value="1"/>
</dbReference>
<dbReference type="PROSITE" id="PS50110">
    <property type="entry name" value="RESPONSE_REGULATORY"/>
    <property type="match status" value="1"/>
</dbReference>
<comment type="subcellular location">
    <subcellularLocation>
        <location evidence="1">Cytoplasm</location>
    </subcellularLocation>
</comment>
<keyword evidence="6" id="KW-0902">Two-component regulatory system</keyword>
<keyword evidence="9" id="KW-0010">Activator</keyword>
<evidence type="ECO:0000259" key="12">
    <source>
        <dbReference type="PROSITE" id="PS50045"/>
    </source>
</evidence>
<dbReference type="SUPFAM" id="SSF46689">
    <property type="entry name" value="Homeodomain-like"/>
    <property type="match status" value="1"/>
</dbReference>
<keyword evidence="15" id="KW-1185">Reference proteome</keyword>
<keyword evidence="8" id="KW-0238">DNA-binding</keyword>
<dbReference type="Gene3D" id="3.40.50.2300">
    <property type="match status" value="1"/>
</dbReference>
<gene>
    <name evidence="14" type="ORF">PYK22_01668</name>
</gene>
<evidence type="ECO:0000256" key="9">
    <source>
        <dbReference type="ARBA" id="ARBA00023159"/>
    </source>
</evidence>
<dbReference type="InterPro" id="IPR003593">
    <property type="entry name" value="AAA+_ATPase"/>
</dbReference>
<dbReference type="OrthoDB" id="9803970at2"/>
<evidence type="ECO:0000256" key="7">
    <source>
        <dbReference type="ARBA" id="ARBA00023015"/>
    </source>
</evidence>
<evidence type="ECO:0000256" key="3">
    <source>
        <dbReference type="ARBA" id="ARBA00022553"/>
    </source>
</evidence>
<dbReference type="Gene3D" id="3.40.50.300">
    <property type="entry name" value="P-loop containing nucleotide triphosphate hydrolases"/>
    <property type="match status" value="1"/>
</dbReference>
<dbReference type="PRINTS" id="PR01590">
    <property type="entry name" value="HTHFIS"/>
</dbReference>
<sequence length="456" mass="50747">MPNVVLIVDDEQSIRDALRAVLEDEGYVAEAVASGEECLRAIEQRAYDCILLDVWLPGIDGLETLRRLRESGVDAAIVMISGHGTIETAVRATKLGAFDFIEKPLSVEKTVLTVRNALRQLELERMNAAFKAKLRSEYELIGESVAMRAVRQQIALVAPTDGRVLIYGESGTGKELVARAIHAASRRAAAPFVELNCAAIPDELIESELFGHIKGAFTGATAAKKGKFELADGATLFLDEVGDMSARVQAKVLRVLEEQRFEPVGSTSTVKVDVRIIAATNKRLEAEIERGTFRADLFYRLNVIPFEIPPLRERLEDVPLLVEHFNRRFSAAYGKEPKEFTPEAMERLQQHSWPGNVRELRNTVERVVIMHTPVRVRAKDLPPLGGDAAPVTQTKFPSFKEASEAYQREYIKRKLAEAEGNVSRAAELMGIDRSHLYRRMRALGINVREERSGTSS</sequence>
<name>A0A0B6WWJ9_9BACT</name>
<dbReference type="Gene3D" id="1.10.8.60">
    <property type="match status" value="1"/>
</dbReference>
<dbReference type="InterPro" id="IPR002197">
    <property type="entry name" value="HTH_Fis"/>
</dbReference>
<keyword evidence="2" id="KW-0963">Cytoplasm</keyword>
<evidence type="ECO:0000256" key="8">
    <source>
        <dbReference type="ARBA" id="ARBA00023125"/>
    </source>
</evidence>
<organism evidence="14 15">
    <name type="scientific">Pyrinomonas methylaliphatogenes</name>
    <dbReference type="NCBI Taxonomy" id="454194"/>
    <lineage>
        <taxon>Bacteria</taxon>
        <taxon>Pseudomonadati</taxon>
        <taxon>Acidobacteriota</taxon>
        <taxon>Blastocatellia</taxon>
        <taxon>Blastocatellales</taxon>
        <taxon>Pyrinomonadaceae</taxon>
        <taxon>Pyrinomonas</taxon>
    </lineage>
</organism>
<dbReference type="InterPro" id="IPR009057">
    <property type="entry name" value="Homeodomain-like_sf"/>
</dbReference>
<evidence type="ECO:0000256" key="1">
    <source>
        <dbReference type="ARBA" id="ARBA00004496"/>
    </source>
</evidence>
<accession>A0A0B6WWJ9</accession>
<dbReference type="STRING" id="454194.PYK22_01668"/>
<dbReference type="Pfam" id="PF00158">
    <property type="entry name" value="Sigma54_activat"/>
    <property type="match status" value="1"/>
</dbReference>
<dbReference type="SUPFAM" id="SSF52540">
    <property type="entry name" value="P-loop containing nucleoside triphosphate hydrolases"/>
    <property type="match status" value="1"/>
</dbReference>
<dbReference type="Pfam" id="PF00072">
    <property type="entry name" value="Response_reg"/>
    <property type="match status" value="1"/>
</dbReference>
<dbReference type="Proteomes" id="UP000031518">
    <property type="component" value="Unassembled WGS sequence"/>
</dbReference>
<feature type="domain" description="Sigma-54 factor interaction" evidence="12">
    <location>
        <begin position="140"/>
        <end position="369"/>
    </location>
</feature>
<dbReference type="Pfam" id="PF25601">
    <property type="entry name" value="AAA_lid_14"/>
    <property type="match status" value="1"/>
</dbReference>
<dbReference type="FunFam" id="3.40.50.300:FF:000006">
    <property type="entry name" value="DNA-binding transcriptional regulator NtrC"/>
    <property type="match status" value="1"/>
</dbReference>
<dbReference type="GO" id="GO:0005524">
    <property type="term" value="F:ATP binding"/>
    <property type="evidence" value="ECO:0007669"/>
    <property type="project" value="UniProtKB-KW"/>
</dbReference>
<evidence type="ECO:0000256" key="6">
    <source>
        <dbReference type="ARBA" id="ARBA00023012"/>
    </source>
</evidence>
<evidence type="ECO:0000256" key="11">
    <source>
        <dbReference type="PROSITE-ProRule" id="PRU00169"/>
    </source>
</evidence>
<dbReference type="GO" id="GO:0000160">
    <property type="term" value="P:phosphorelay signal transduction system"/>
    <property type="evidence" value="ECO:0007669"/>
    <property type="project" value="UniProtKB-KW"/>
</dbReference>
<dbReference type="FunFam" id="3.40.50.2300:FF:000018">
    <property type="entry name" value="DNA-binding transcriptional regulator NtrC"/>
    <property type="match status" value="1"/>
</dbReference>
<dbReference type="InterPro" id="IPR027417">
    <property type="entry name" value="P-loop_NTPase"/>
</dbReference>
<protein>
    <submittedName>
        <fullName evidence="14">Two component, sigma54 specific, transcriptional regulator, Fis family</fullName>
    </submittedName>
</protein>
<evidence type="ECO:0000259" key="13">
    <source>
        <dbReference type="PROSITE" id="PS50110"/>
    </source>
</evidence>
<evidence type="ECO:0000313" key="15">
    <source>
        <dbReference type="Proteomes" id="UP000031518"/>
    </source>
</evidence>
<dbReference type="SMART" id="SM00382">
    <property type="entry name" value="AAA"/>
    <property type="match status" value="1"/>
</dbReference>
<dbReference type="CDD" id="cd17550">
    <property type="entry name" value="REC_NtrX-like"/>
    <property type="match status" value="1"/>
</dbReference>
<reference evidence="14 15" key="2">
    <citation type="submission" date="2015-01" db="EMBL/GenBank/DDBJ databases">
        <title>Complete genome sequence of Pyrinomonas methylaliphatogenes type strain K22T.</title>
        <authorList>
            <person name="Lee K.C.Y."/>
            <person name="Power J.F."/>
            <person name="Dunfield P.F."/>
            <person name="Morgan X.C."/>
            <person name="Huttenhower C."/>
            <person name="Stott M.B."/>
        </authorList>
    </citation>
    <scope>NUCLEOTIDE SEQUENCE [LARGE SCALE GENOMIC DNA]</scope>
    <source>
        <strain evidence="14 15">K22</strain>
    </source>
</reference>
<keyword evidence="3 11" id="KW-0597">Phosphoprotein</keyword>
<dbReference type="PANTHER" id="PTHR32071">
    <property type="entry name" value="TRANSCRIPTIONAL REGULATORY PROTEIN"/>
    <property type="match status" value="1"/>
</dbReference>
<dbReference type="FunFam" id="1.10.8.60:FF:000014">
    <property type="entry name" value="DNA-binding transcriptional regulator NtrC"/>
    <property type="match status" value="1"/>
</dbReference>
<dbReference type="SUPFAM" id="SSF52172">
    <property type="entry name" value="CheY-like"/>
    <property type="match status" value="1"/>
</dbReference>
<feature type="domain" description="Response regulatory" evidence="13">
    <location>
        <begin position="4"/>
        <end position="118"/>
    </location>
</feature>
<dbReference type="InterPro" id="IPR025944">
    <property type="entry name" value="Sigma_54_int_dom_CS"/>
</dbReference>
<dbReference type="Gene3D" id="1.10.10.60">
    <property type="entry name" value="Homeodomain-like"/>
    <property type="match status" value="1"/>
</dbReference>
<keyword evidence="7" id="KW-0805">Transcription regulation</keyword>
<dbReference type="InterPro" id="IPR025662">
    <property type="entry name" value="Sigma_54_int_dom_ATP-bd_1"/>
</dbReference>
<keyword evidence="4" id="KW-0547">Nucleotide-binding</keyword>
<proteinExistence type="predicted"/>
<keyword evidence="5" id="KW-0067">ATP-binding</keyword>
<dbReference type="PROSITE" id="PS00688">
    <property type="entry name" value="SIGMA54_INTERACT_3"/>
    <property type="match status" value="1"/>
</dbReference>
<dbReference type="GO" id="GO:0006355">
    <property type="term" value="P:regulation of DNA-templated transcription"/>
    <property type="evidence" value="ECO:0007669"/>
    <property type="project" value="InterPro"/>
</dbReference>
<dbReference type="EMBL" id="CBXV010000006">
    <property type="protein sequence ID" value="CDM65663.1"/>
    <property type="molecule type" value="Genomic_DNA"/>
</dbReference>
<dbReference type="PROSITE" id="PS00675">
    <property type="entry name" value="SIGMA54_INTERACT_1"/>
    <property type="match status" value="1"/>
</dbReference>
<feature type="modified residue" description="4-aspartylphosphate" evidence="11">
    <location>
        <position position="53"/>
    </location>
</feature>